<protein>
    <submittedName>
        <fullName evidence="1">Uncharacterized protein</fullName>
    </submittedName>
</protein>
<sequence>YECIQDSKIMRLCESKNITANEIHILNMDYPGYTRNWKDGPSSKIKPSCHCIVDSASSKNVVVTMVRSFVLFGENNIVIQGENEQCTVGIGFDEYNTGQEVHDGSLPMHFVYNYGKIEGLYLIWFNIKSDDGGDITLQCEESEATVDDTLPQVCQAVTRASTRSPITTTATKHFTSTQDLSTSHSLTPDHSISQNTKEIIAESTTQMTTYPKQTRETVPTSESSTVRGDDTTTLLHVTNIYEDLKNGETNKKEDEDYDLGLIIGCVLAVVVVCVVV</sequence>
<proteinExistence type="predicted"/>
<evidence type="ECO:0000313" key="2">
    <source>
        <dbReference type="Proteomes" id="UP000749559"/>
    </source>
</evidence>
<comment type="caution">
    <text evidence="1">The sequence shown here is derived from an EMBL/GenBank/DDBJ whole genome shotgun (WGS) entry which is preliminary data.</text>
</comment>
<accession>A0A8J1Y3S1</accession>
<dbReference type="EMBL" id="CAIIXF020000007">
    <property type="protein sequence ID" value="CAH1788278.1"/>
    <property type="molecule type" value="Genomic_DNA"/>
</dbReference>
<name>A0A8J1Y3S1_OWEFU</name>
<dbReference type="Proteomes" id="UP000749559">
    <property type="component" value="Unassembled WGS sequence"/>
</dbReference>
<dbReference type="AlphaFoldDB" id="A0A8J1Y3S1"/>
<reference evidence="1" key="1">
    <citation type="submission" date="2022-03" db="EMBL/GenBank/DDBJ databases">
        <authorList>
            <person name="Martin C."/>
        </authorList>
    </citation>
    <scope>NUCLEOTIDE SEQUENCE</scope>
</reference>
<feature type="non-terminal residue" evidence="1">
    <location>
        <position position="276"/>
    </location>
</feature>
<feature type="non-terminal residue" evidence="1">
    <location>
        <position position="1"/>
    </location>
</feature>
<evidence type="ECO:0000313" key="1">
    <source>
        <dbReference type="EMBL" id="CAH1788278.1"/>
    </source>
</evidence>
<keyword evidence="2" id="KW-1185">Reference proteome</keyword>
<organism evidence="1 2">
    <name type="scientific">Owenia fusiformis</name>
    <name type="common">Polychaete worm</name>
    <dbReference type="NCBI Taxonomy" id="6347"/>
    <lineage>
        <taxon>Eukaryota</taxon>
        <taxon>Metazoa</taxon>
        <taxon>Spiralia</taxon>
        <taxon>Lophotrochozoa</taxon>
        <taxon>Annelida</taxon>
        <taxon>Polychaeta</taxon>
        <taxon>Sedentaria</taxon>
        <taxon>Canalipalpata</taxon>
        <taxon>Sabellida</taxon>
        <taxon>Oweniida</taxon>
        <taxon>Oweniidae</taxon>
        <taxon>Owenia</taxon>
    </lineage>
</organism>
<gene>
    <name evidence="1" type="ORF">OFUS_LOCUS13839</name>
</gene>